<evidence type="ECO:0000313" key="3">
    <source>
        <dbReference type="EMBL" id="KAK8509291.1"/>
    </source>
</evidence>
<dbReference type="Gene3D" id="2.130.10.10">
    <property type="entry name" value="YVTN repeat-like/Quinoprotein amine dehydrogenase"/>
    <property type="match status" value="1"/>
</dbReference>
<reference evidence="3 4" key="1">
    <citation type="journal article" date="2024" name="G3 (Bethesda)">
        <title>Genome assembly of Hibiscus sabdariffa L. provides insights into metabolisms of medicinal natural products.</title>
        <authorList>
            <person name="Kim T."/>
        </authorList>
    </citation>
    <scope>NUCLEOTIDE SEQUENCE [LARGE SCALE GENOMIC DNA]</scope>
    <source>
        <strain evidence="3">TK-2024</strain>
        <tissue evidence="3">Old leaves</tissue>
    </source>
</reference>
<protein>
    <submittedName>
        <fullName evidence="3">Uncharacterized protein</fullName>
    </submittedName>
</protein>
<dbReference type="PANTHER" id="PTHR14773">
    <property type="entry name" value="WD REPEAT-CONTAINING PROTEIN 76"/>
    <property type="match status" value="1"/>
</dbReference>
<keyword evidence="2" id="KW-0677">Repeat</keyword>
<evidence type="ECO:0000313" key="4">
    <source>
        <dbReference type="Proteomes" id="UP001472677"/>
    </source>
</evidence>
<evidence type="ECO:0000256" key="2">
    <source>
        <dbReference type="ARBA" id="ARBA00022737"/>
    </source>
</evidence>
<dbReference type="EMBL" id="JBBPBM010000093">
    <property type="protein sequence ID" value="KAK8509291.1"/>
    <property type="molecule type" value="Genomic_DNA"/>
</dbReference>
<organism evidence="3 4">
    <name type="scientific">Hibiscus sabdariffa</name>
    <name type="common">roselle</name>
    <dbReference type="NCBI Taxonomy" id="183260"/>
    <lineage>
        <taxon>Eukaryota</taxon>
        <taxon>Viridiplantae</taxon>
        <taxon>Streptophyta</taxon>
        <taxon>Embryophyta</taxon>
        <taxon>Tracheophyta</taxon>
        <taxon>Spermatophyta</taxon>
        <taxon>Magnoliopsida</taxon>
        <taxon>eudicotyledons</taxon>
        <taxon>Gunneridae</taxon>
        <taxon>Pentapetalae</taxon>
        <taxon>rosids</taxon>
        <taxon>malvids</taxon>
        <taxon>Malvales</taxon>
        <taxon>Malvaceae</taxon>
        <taxon>Malvoideae</taxon>
        <taxon>Hibiscus</taxon>
    </lineage>
</organism>
<dbReference type="InterPro" id="IPR050853">
    <property type="entry name" value="WD_repeat_DNA-damage-binding"/>
</dbReference>
<accession>A0ABR2BQH9</accession>
<dbReference type="PANTHER" id="PTHR14773:SF0">
    <property type="entry name" value="WD REPEAT-CONTAINING PROTEIN 76"/>
    <property type="match status" value="1"/>
</dbReference>
<keyword evidence="4" id="KW-1185">Reference proteome</keyword>
<proteinExistence type="predicted"/>
<evidence type="ECO:0000256" key="1">
    <source>
        <dbReference type="ARBA" id="ARBA00022574"/>
    </source>
</evidence>
<sequence length="113" mass="12718">MASQKLTQYELKRLENIKRNAETMAALNIHSKAAALAGTKRQRGIWGWDDSYIFIANMKKGVRVISATQKRTIRTLQSPQGSSIPYRFDTHPYEVGLLAGATLRSHVCLWTPS</sequence>
<name>A0ABR2BQH9_9ROSI</name>
<gene>
    <name evidence="3" type="ORF">V6N12_018373</name>
</gene>
<comment type="caution">
    <text evidence="3">The sequence shown here is derived from an EMBL/GenBank/DDBJ whole genome shotgun (WGS) entry which is preliminary data.</text>
</comment>
<keyword evidence="1" id="KW-0853">WD repeat</keyword>
<dbReference type="InterPro" id="IPR015943">
    <property type="entry name" value="WD40/YVTN_repeat-like_dom_sf"/>
</dbReference>
<dbReference type="Proteomes" id="UP001472677">
    <property type="component" value="Unassembled WGS sequence"/>
</dbReference>